<keyword evidence="2" id="KW-1185">Reference proteome</keyword>
<accession>A0A0D5NEW6</accession>
<sequence length="81" mass="9345">MYGEDTVHELRDLIRSRINLGGSVSDETLMRTVEQTFMDWKGGAELTSLQKVRLVRRLFHSFRGLDVLQPLMDDPTVIKQP</sequence>
<name>A0A0D5NEW6_9BACL</name>
<protein>
    <submittedName>
        <fullName evidence="1">Uncharacterized protein</fullName>
    </submittedName>
</protein>
<reference evidence="1 2" key="1">
    <citation type="journal article" date="2015" name="J. Biotechnol.">
        <title>Complete genome sequence of Paenibacillus beijingensis 7188(T) (=DSM 24997(T)), a novel rhizobacterium from jujube garden soil.</title>
        <authorList>
            <person name="Kwak Y."/>
            <person name="Shin J.H."/>
        </authorList>
    </citation>
    <scope>NUCLEOTIDE SEQUENCE [LARGE SCALE GENOMIC DNA]</scope>
    <source>
        <strain evidence="1 2">DSM 24997</strain>
    </source>
</reference>
<proteinExistence type="predicted"/>
<dbReference type="KEGG" id="pbj:VN24_02925"/>
<dbReference type="OrthoDB" id="9810761at2"/>
<gene>
    <name evidence="1" type="ORF">VN24_02925</name>
</gene>
<dbReference type="RefSeq" id="WP_045669211.1">
    <property type="nucleotide sequence ID" value="NZ_CP011058.1"/>
</dbReference>
<dbReference type="EMBL" id="CP011058">
    <property type="protein sequence ID" value="AJY73776.1"/>
    <property type="molecule type" value="Genomic_DNA"/>
</dbReference>
<organism evidence="1 2">
    <name type="scientific">Paenibacillus beijingensis</name>
    <dbReference type="NCBI Taxonomy" id="1126833"/>
    <lineage>
        <taxon>Bacteria</taxon>
        <taxon>Bacillati</taxon>
        <taxon>Bacillota</taxon>
        <taxon>Bacilli</taxon>
        <taxon>Bacillales</taxon>
        <taxon>Paenibacillaceae</taxon>
        <taxon>Paenibacillus</taxon>
    </lineage>
</organism>
<evidence type="ECO:0000313" key="1">
    <source>
        <dbReference type="EMBL" id="AJY73776.1"/>
    </source>
</evidence>
<reference evidence="2" key="2">
    <citation type="submission" date="2015-03" db="EMBL/GenBank/DDBJ databases">
        <title>Genome sequence of Paenibacillus beijingensis strain DSM 24997T.</title>
        <authorList>
            <person name="Kwak Y."/>
            <person name="Shin J.-H."/>
        </authorList>
    </citation>
    <scope>NUCLEOTIDE SEQUENCE [LARGE SCALE GENOMIC DNA]</scope>
    <source>
        <strain evidence="2">DSM 24997</strain>
    </source>
</reference>
<dbReference type="PATRIC" id="fig|1126833.4.peg.648"/>
<evidence type="ECO:0000313" key="2">
    <source>
        <dbReference type="Proteomes" id="UP000032633"/>
    </source>
</evidence>
<dbReference type="HOGENOM" id="CLU_2570536_0_0_9"/>
<dbReference type="STRING" id="1126833.VN24_02925"/>
<dbReference type="Proteomes" id="UP000032633">
    <property type="component" value="Chromosome"/>
</dbReference>
<dbReference type="AlphaFoldDB" id="A0A0D5NEW6"/>